<dbReference type="Proteomes" id="UP001140510">
    <property type="component" value="Unassembled WGS sequence"/>
</dbReference>
<organism evidence="1 2">
    <name type="scientific">Didymella pomorum</name>
    <dbReference type="NCBI Taxonomy" id="749634"/>
    <lineage>
        <taxon>Eukaryota</taxon>
        <taxon>Fungi</taxon>
        <taxon>Dikarya</taxon>
        <taxon>Ascomycota</taxon>
        <taxon>Pezizomycotina</taxon>
        <taxon>Dothideomycetes</taxon>
        <taxon>Pleosporomycetidae</taxon>
        <taxon>Pleosporales</taxon>
        <taxon>Pleosporineae</taxon>
        <taxon>Didymellaceae</taxon>
        <taxon>Didymella</taxon>
    </lineage>
</organism>
<protein>
    <submittedName>
        <fullName evidence="1">Uncharacterized protein</fullName>
    </submittedName>
</protein>
<keyword evidence="2" id="KW-1185">Reference proteome</keyword>
<evidence type="ECO:0000313" key="1">
    <source>
        <dbReference type="EMBL" id="KAJ4407333.1"/>
    </source>
</evidence>
<proteinExistence type="predicted"/>
<evidence type="ECO:0000313" key="2">
    <source>
        <dbReference type="Proteomes" id="UP001140510"/>
    </source>
</evidence>
<comment type="caution">
    <text evidence="1">The sequence shown here is derived from an EMBL/GenBank/DDBJ whole genome shotgun (WGS) entry which is preliminary data.</text>
</comment>
<accession>A0A9W8ZFK1</accession>
<reference evidence="1" key="1">
    <citation type="submission" date="2022-10" db="EMBL/GenBank/DDBJ databases">
        <title>Tapping the CABI collections for fungal endophytes: first genome assemblies for Collariella, Neodidymelliopsis, Ascochyta clinopodiicola, Didymella pomorum, Didymosphaeria variabile, Neocosmospora piperis and Neocucurbitaria cava.</title>
        <authorList>
            <person name="Hill R."/>
        </authorList>
    </citation>
    <scope>NUCLEOTIDE SEQUENCE</scope>
    <source>
        <strain evidence="1">IMI 355091</strain>
    </source>
</reference>
<dbReference type="EMBL" id="JAPEVA010000021">
    <property type="protein sequence ID" value="KAJ4407333.1"/>
    <property type="molecule type" value="Genomic_DNA"/>
</dbReference>
<sequence>MFQQLSIVFDTSMEDQHRACLNKDNDAGTMDHVQIQMWSRLAYQYMENTIEVGIWVEPGTSVNSLFAHAHQHAGDIKDPRWQDVSSTFTAVFDRSDVVNLPSNLDPEDGFDDFGREMAVIKYPSALWLRNEWGVGSFGDAFLQAEKNQPRNRT</sequence>
<gene>
    <name evidence="1" type="ORF">N0V91_003917</name>
</gene>
<dbReference type="AlphaFoldDB" id="A0A9W8ZFK1"/>
<name>A0A9W8ZFK1_9PLEO</name>